<evidence type="ECO:0000313" key="4">
    <source>
        <dbReference type="EMBL" id="TDO39710.1"/>
    </source>
</evidence>
<keyword evidence="5" id="KW-1185">Reference proteome</keyword>
<feature type="domain" description="Rhodanese" evidence="3">
    <location>
        <begin position="343"/>
        <end position="434"/>
    </location>
</feature>
<dbReference type="InterPro" id="IPR036052">
    <property type="entry name" value="TrpB-like_PALP_sf"/>
</dbReference>
<dbReference type="InterPro" id="IPR036873">
    <property type="entry name" value="Rhodanese-like_dom_sf"/>
</dbReference>
<dbReference type="RefSeq" id="WP_133873994.1">
    <property type="nucleotide sequence ID" value="NZ_BOMD01000054.1"/>
</dbReference>
<keyword evidence="2" id="KW-0663">Pyridoxal phosphate</keyword>
<evidence type="ECO:0000259" key="3">
    <source>
        <dbReference type="PROSITE" id="PS50206"/>
    </source>
</evidence>
<dbReference type="InterPro" id="IPR001926">
    <property type="entry name" value="TrpB-like_PALP"/>
</dbReference>
<organism evidence="4 5">
    <name type="scientific">Paractinoplanes brasiliensis</name>
    <dbReference type="NCBI Taxonomy" id="52695"/>
    <lineage>
        <taxon>Bacteria</taxon>
        <taxon>Bacillati</taxon>
        <taxon>Actinomycetota</taxon>
        <taxon>Actinomycetes</taxon>
        <taxon>Micromonosporales</taxon>
        <taxon>Micromonosporaceae</taxon>
        <taxon>Paractinoplanes</taxon>
    </lineage>
</organism>
<proteinExistence type="predicted"/>
<dbReference type="Pfam" id="PF00581">
    <property type="entry name" value="Rhodanese"/>
    <property type="match status" value="1"/>
</dbReference>
<dbReference type="OrthoDB" id="9805733at2"/>
<dbReference type="PROSITE" id="PS50206">
    <property type="entry name" value="RHODANESE_3"/>
    <property type="match status" value="1"/>
</dbReference>
<evidence type="ECO:0000256" key="2">
    <source>
        <dbReference type="ARBA" id="ARBA00022898"/>
    </source>
</evidence>
<dbReference type="CDD" id="cd00158">
    <property type="entry name" value="RHOD"/>
    <property type="match status" value="1"/>
</dbReference>
<dbReference type="SUPFAM" id="SSF52821">
    <property type="entry name" value="Rhodanese/Cell cycle control phosphatase"/>
    <property type="match status" value="1"/>
</dbReference>
<dbReference type="Gene3D" id="3.40.50.1100">
    <property type="match status" value="2"/>
</dbReference>
<evidence type="ECO:0000256" key="1">
    <source>
        <dbReference type="ARBA" id="ARBA00001933"/>
    </source>
</evidence>
<evidence type="ECO:0000313" key="5">
    <source>
        <dbReference type="Proteomes" id="UP000294901"/>
    </source>
</evidence>
<dbReference type="EMBL" id="SNWR01000001">
    <property type="protein sequence ID" value="TDO39710.1"/>
    <property type="molecule type" value="Genomic_DNA"/>
</dbReference>
<accession>A0A4R6JSW5</accession>
<dbReference type="SMART" id="SM00450">
    <property type="entry name" value="RHOD"/>
    <property type="match status" value="1"/>
</dbReference>
<dbReference type="Gene3D" id="3.40.250.10">
    <property type="entry name" value="Rhodanese-like domain"/>
    <property type="match status" value="1"/>
</dbReference>
<dbReference type="GO" id="GO:1901605">
    <property type="term" value="P:alpha-amino acid metabolic process"/>
    <property type="evidence" value="ECO:0007669"/>
    <property type="project" value="UniProtKB-ARBA"/>
</dbReference>
<dbReference type="PANTHER" id="PTHR10314">
    <property type="entry name" value="CYSTATHIONINE BETA-SYNTHASE"/>
    <property type="match status" value="1"/>
</dbReference>
<reference evidence="4 5" key="1">
    <citation type="submission" date="2019-03" db="EMBL/GenBank/DDBJ databases">
        <title>Sequencing the genomes of 1000 actinobacteria strains.</title>
        <authorList>
            <person name="Klenk H.-P."/>
        </authorList>
    </citation>
    <scope>NUCLEOTIDE SEQUENCE [LARGE SCALE GENOMIC DNA]</scope>
    <source>
        <strain evidence="4 5">DSM 43805</strain>
    </source>
</reference>
<comment type="caution">
    <text evidence="4">The sequence shown here is derived from an EMBL/GenBank/DDBJ whole genome shotgun (WGS) entry which is preliminary data.</text>
</comment>
<dbReference type="InterPro" id="IPR001763">
    <property type="entry name" value="Rhodanese-like_dom"/>
</dbReference>
<sequence length="435" mass="47061">MRYDDMTEAIGNTPLVRIDPAVHGLVNIDLYAKMELLNPFGSVKDRAALQMIRPLLPGAAERGDTVVELSSGNTAKALALIAGMHGLPFKSVTNRMKVPEIKDLLLLLGAEIEELPGQAECLDPTDTEDPLSRMHATLSANGSGYVHTDQYFNERNVEAHLHGTGPEIVKDLDGRAPDYFVACVGTAGSSTGTARALRQHDPDVRVIGLVAAKSDFIPGIRTIDEVHEVGLFDPGVYDTLETITSDDAIDGLLTLVRRCGTPAGPTGGGAFQGAVRHLRPIDATLTSRRTAVFIVCDRVESYLSYLRERRPALFGRPSRRNDVSTLTAEEIAAAPTVGVEEASRRPGLIIDLRNPHAYRALHIDGSINIVDELFAELLHGGLPFGRRQPVLLVCPVGEKSARYAALLRRMGHLEVRSLAGGVIAWRDAGARLVRD</sequence>
<dbReference type="SUPFAM" id="SSF53686">
    <property type="entry name" value="Tryptophan synthase beta subunit-like PLP-dependent enzymes"/>
    <property type="match status" value="1"/>
</dbReference>
<dbReference type="Proteomes" id="UP000294901">
    <property type="component" value="Unassembled WGS sequence"/>
</dbReference>
<dbReference type="InterPro" id="IPR050214">
    <property type="entry name" value="Cys_Synth/Cystath_Beta-Synth"/>
</dbReference>
<comment type="cofactor">
    <cofactor evidence="1">
        <name>pyridoxal 5'-phosphate</name>
        <dbReference type="ChEBI" id="CHEBI:597326"/>
    </cofactor>
</comment>
<dbReference type="AlphaFoldDB" id="A0A4R6JSW5"/>
<protein>
    <submittedName>
        <fullName evidence="4">Cysteine synthase</fullName>
    </submittedName>
</protein>
<name>A0A4R6JSW5_9ACTN</name>
<gene>
    <name evidence="4" type="ORF">C8E87_3408</name>
</gene>
<dbReference type="Pfam" id="PF00291">
    <property type="entry name" value="PALP"/>
    <property type="match status" value="1"/>
</dbReference>